<keyword evidence="3" id="KW-1185">Reference proteome</keyword>
<protein>
    <submittedName>
        <fullName evidence="2">Uncharacterized protein</fullName>
    </submittedName>
</protein>
<dbReference type="OrthoDB" id="3639251at2759"/>
<keyword evidence="1" id="KW-1133">Transmembrane helix</keyword>
<evidence type="ECO:0000313" key="2">
    <source>
        <dbReference type="EMBL" id="PMD13704.1"/>
    </source>
</evidence>
<reference evidence="2 3" key="1">
    <citation type="submission" date="2016-05" db="EMBL/GenBank/DDBJ databases">
        <title>A degradative enzymes factory behind the ericoid mycorrhizal symbiosis.</title>
        <authorList>
            <consortium name="DOE Joint Genome Institute"/>
            <person name="Martino E."/>
            <person name="Morin E."/>
            <person name="Grelet G."/>
            <person name="Kuo A."/>
            <person name="Kohler A."/>
            <person name="Daghino S."/>
            <person name="Barry K."/>
            <person name="Choi C."/>
            <person name="Cichocki N."/>
            <person name="Clum A."/>
            <person name="Copeland A."/>
            <person name="Hainaut M."/>
            <person name="Haridas S."/>
            <person name="Labutti K."/>
            <person name="Lindquist E."/>
            <person name="Lipzen A."/>
            <person name="Khouja H.-R."/>
            <person name="Murat C."/>
            <person name="Ohm R."/>
            <person name="Olson A."/>
            <person name="Spatafora J."/>
            <person name="Veneault-Fourrey C."/>
            <person name="Henrissat B."/>
            <person name="Grigoriev I."/>
            <person name="Martin F."/>
            <person name="Perotto S."/>
        </authorList>
    </citation>
    <scope>NUCLEOTIDE SEQUENCE [LARGE SCALE GENOMIC DNA]</scope>
    <source>
        <strain evidence="2 3">UAMH 7357</strain>
    </source>
</reference>
<proteinExistence type="predicted"/>
<dbReference type="Proteomes" id="UP000235672">
    <property type="component" value="Unassembled WGS sequence"/>
</dbReference>
<feature type="transmembrane region" description="Helical" evidence="1">
    <location>
        <begin position="20"/>
        <end position="41"/>
    </location>
</feature>
<accession>A0A2J6PI59</accession>
<evidence type="ECO:0000313" key="3">
    <source>
        <dbReference type="Proteomes" id="UP000235672"/>
    </source>
</evidence>
<name>A0A2J6PI59_9HELO</name>
<evidence type="ECO:0000256" key="1">
    <source>
        <dbReference type="SAM" id="Phobius"/>
    </source>
</evidence>
<keyword evidence="1" id="KW-0812">Transmembrane</keyword>
<sequence length="58" mass="6491">MSPYMSADRNTSLVLRIPSFTLIIAIMGFKVYAYLLILSLYGCHSYPLCGNTSIFPII</sequence>
<dbReference type="AlphaFoldDB" id="A0A2J6PI59"/>
<organism evidence="2 3">
    <name type="scientific">Hyaloscypha hepaticicola</name>
    <dbReference type="NCBI Taxonomy" id="2082293"/>
    <lineage>
        <taxon>Eukaryota</taxon>
        <taxon>Fungi</taxon>
        <taxon>Dikarya</taxon>
        <taxon>Ascomycota</taxon>
        <taxon>Pezizomycotina</taxon>
        <taxon>Leotiomycetes</taxon>
        <taxon>Helotiales</taxon>
        <taxon>Hyaloscyphaceae</taxon>
        <taxon>Hyaloscypha</taxon>
    </lineage>
</organism>
<dbReference type="EMBL" id="KZ613528">
    <property type="protein sequence ID" value="PMD13704.1"/>
    <property type="molecule type" value="Genomic_DNA"/>
</dbReference>
<keyword evidence="1" id="KW-0472">Membrane</keyword>
<gene>
    <name evidence="2" type="ORF">NA56DRAFT_651507</name>
</gene>